<reference evidence="7 8" key="1">
    <citation type="submission" date="2020-12" db="EMBL/GenBank/DDBJ databases">
        <title>Oil enriched cultivation method for isolating marine PHA-producing bacteria.</title>
        <authorList>
            <person name="Zheng W."/>
            <person name="Yu S."/>
            <person name="Huang Y."/>
        </authorList>
    </citation>
    <scope>NUCLEOTIDE SEQUENCE [LARGE SCALE GENOMIC DNA]</scope>
    <source>
        <strain evidence="7 8">SN0-2</strain>
    </source>
</reference>
<evidence type="ECO:0000313" key="8">
    <source>
        <dbReference type="Proteomes" id="UP000664293"/>
    </source>
</evidence>
<dbReference type="Gene3D" id="1.50.10.100">
    <property type="entry name" value="Chondroitin AC/alginate lyase"/>
    <property type="match status" value="1"/>
</dbReference>
<dbReference type="PANTHER" id="PTHR39210">
    <property type="entry name" value="HEPARIN-SULFATE LYASE"/>
    <property type="match status" value="1"/>
</dbReference>
<evidence type="ECO:0000256" key="3">
    <source>
        <dbReference type="ARBA" id="ARBA00022764"/>
    </source>
</evidence>
<gene>
    <name evidence="7" type="ORF">JF535_13060</name>
</gene>
<keyword evidence="8" id="KW-1185">Reference proteome</keyword>
<proteinExistence type="predicted"/>
<dbReference type="Pfam" id="PF16889">
    <property type="entry name" value="Hepar_II_III_N"/>
    <property type="match status" value="1"/>
</dbReference>
<dbReference type="EMBL" id="JAEKJR010000002">
    <property type="protein sequence ID" value="MBN8431782.1"/>
    <property type="molecule type" value="Genomic_DNA"/>
</dbReference>
<dbReference type="Proteomes" id="UP000664293">
    <property type="component" value="Unassembled WGS sequence"/>
</dbReference>
<evidence type="ECO:0000313" key="7">
    <source>
        <dbReference type="EMBL" id="MBN8431782.1"/>
    </source>
</evidence>
<dbReference type="InterPro" id="IPR008929">
    <property type="entry name" value="Chondroitin_lyas"/>
</dbReference>
<evidence type="ECO:0000256" key="1">
    <source>
        <dbReference type="ARBA" id="ARBA00004418"/>
    </source>
</evidence>
<evidence type="ECO:0000256" key="4">
    <source>
        <dbReference type="ARBA" id="ARBA00023239"/>
    </source>
</evidence>
<dbReference type="SUPFAM" id="SSF48230">
    <property type="entry name" value="Chondroitin AC/alginate lyase"/>
    <property type="match status" value="1"/>
</dbReference>
<evidence type="ECO:0000259" key="5">
    <source>
        <dbReference type="Pfam" id="PF07940"/>
    </source>
</evidence>
<comment type="caution">
    <text evidence="7">The sequence shown here is derived from an EMBL/GenBank/DDBJ whole genome shotgun (WGS) entry which is preliminary data.</text>
</comment>
<comment type="subcellular location">
    <subcellularLocation>
        <location evidence="1">Periplasm</location>
    </subcellularLocation>
</comment>
<name>A0ABS3E8Y2_9GAMM</name>
<dbReference type="InterPro" id="IPR012480">
    <property type="entry name" value="Hepar_II_III_C"/>
</dbReference>
<feature type="domain" description="Heparinase II/III-like C-terminal" evidence="5">
    <location>
        <begin position="325"/>
        <end position="494"/>
    </location>
</feature>
<keyword evidence="2" id="KW-0732">Signal</keyword>
<organism evidence="7 8">
    <name type="scientific">Microbulbifer salipaludis</name>
    <dbReference type="NCBI Taxonomy" id="187980"/>
    <lineage>
        <taxon>Bacteria</taxon>
        <taxon>Pseudomonadati</taxon>
        <taxon>Pseudomonadota</taxon>
        <taxon>Gammaproteobacteria</taxon>
        <taxon>Cellvibrionales</taxon>
        <taxon>Microbulbiferaceae</taxon>
        <taxon>Microbulbifer</taxon>
    </lineage>
</organism>
<dbReference type="InterPro" id="IPR031680">
    <property type="entry name" value="Hepar_II_III_N"/>
</dbReference>
<protein>
    <submittedName>
        <fullName evidence="7">Alginate lyase family protein</fullName>
    </submittedName>
</protein>
<dbReference type="GO" id="GO:0016829">
    <property type="term" value="F:lyase activity"/>
    <property type="evidence" value="ECO:0007669"/>
    <property type="project" value="UniProtKB-KW"/>
</dbReference>
<evidence type="ECO:0000256" key="2">
    <source>
        <dbReference type="ARBA" id="ARBA00022729"/>
    </source>
</evidence>
<keyword evidence="4 7" id="KW-0456">Lyase</keyword>
<feature type="domain" description="Heparin-sulfate lyase N-terminal" evidence="6">
    <location>
        <begin position="64"/>
        <end position="300"/>
    </location>
</feature>
<dbReference type="Pfam" id="PF07940">
    <property type="entry name" value="Hepar_II_III_C"/>
    <property type="match status" value="1"/>
</dbReference>
<keyword evidence="3" id="KW-0574">Periplasm</keyword>
<dbReference type="RefSeq" id="WP_207002846.1">
    <property type="nucleotide sequence ID" value="NZ_JAEKJR010000002.1"/>
</dbReference>
<sequence>MSQIANCKVRVVGLLKLLSQVSGFFLLLLMLPSTGLWAAQEKISLNNINLVYSSTYQEFKKLGFRPRKDVDPVHFDLPFDWSADPYDDRNWVFQLQAWRMIDSVLRQYRRTQDEKYLKEAFSIILDWHNYYKGNGNIDHMQWYDMATGIRAMKLAWLWQELANYPFLILPADAEKIRVLMRQHIEKLLDESFLAHGNHAYFQLVGLRLLCLAEVNSEVCSNESEYNSKKMFSLLERQFTGEGVHKENSPAYHFFTLKTIRQLNIQGLYGREVLELIDRASRVSPHLVYPNSMVARIGDSSGSYSADLNFYSEPMVLNGVKCQVGDFSKSGYFSIRTLPDTLIEDSSQLFITGISFSDEAHNHADELSFELFHRGELVFVDSGKYSYNKDEFRRYVISASAHNTLSLDGLPSRPQDVDIPGSKLISVNFSDSSVRVSGKLTRPGQFEHKRVFELKPFHLLEIYDDFHEKLSIIDMFRKFFNDYSLVSNLHVNPKLVVDVVSADTVEVPGYAIVKLKSEDCELNVFSGREKPLLGWVSFGYNEISPSSVIQARCPNSSGFLKWEISLL</sequence>
<dbReference type="PANTHER" id="PTHR39210:SF1">
    <property type="entry name" value="HEPARIN-SULFATE LYASE"/>
    <property type="match status" value="1"/>
</dbReference>
<evidence type="ECO:0000259" key="6">
    <source>
        <dbReference type="Pfam" id="PF16889"/>
    </source>
</evidence>
<dbReference type="Gene3D" id="2.70.98.70">
    <property type="match status" value="1"/>
</dbReference>
<accession>A0ABS3E8Y2</accession>